<feature type="compositionally biased region" description="Basic residues" evidence="1">
    <location>
        <begin position="142"/>
        <end position="171"/>
    </location>
</feature>
<feature type="compositionally biased region" description="Low complexity" evidence="1">
    <location>
        <begin position="109"/>
        <end position="132"/>
    </location>
</feature>
<dbReference type="AlphaFoldDB" id="A0A383W7W4"/>
<reference evidence="2 3" key="1">
    <citation type="submission" date="2016-10" db="EMBL/GenBank/DDBJ databases">
        <authorList>
            <person name="Cai Z."/>
        </authorList>
    </citation>
    <scope>NUCLEOTIDE SEQUENCE [LARGE SCALE GENOMIC DNA]</scope>
</reference>
<keyword evidence="3" id="KW-1185">Reference proteome</keyword>
<dbReference type="Proteomes" id="UP000256970">
    <property type="component" value="Unassembled WGS sequence"/>
</dbReference>
<sequence length="375" mass="42819">MAAPEMYTRGQPGDQDNRGESLVQQHMDRMQQQKEAVAMEKLRLLLPQMGDMVRALALARSEWDIDKAVQMLRSFHSANLDKVNLITKKRKKIKDDIENYDEPKEGKEGAAAGKASHSGSSSGGSSSSSGSESDSDAEERKSKKRRRSSSKHKKDKAKDKKRRKDKKRKQQKDKDKDKDQKRKKRKQAASEDEEAGGKARGKLTHTEDFGKYGYIRETDQNAKHDEFVLWAVEVKGANIELLGKTEEKELFREYMEDFNTGTLPHKKYYDLAAFERSEKIKAAGGGSGGVKPGGAAFDARADEEALKKQRHEERMRLAEQRQREAYALLKHTDRAKDMREQELLRAEMNLAYKTGDRAKAEKIFQRLQPDEEKKK</sequence>
<dbReference type="PANTHER" id="PTHR34689">
    <property type="entry name" value="NUCLEIC ACID-BINDING PROTEIN"/>
    <property type="match status" value="1"/>
</dbReference>
<organism evidence="2 3">
    <name type="scientific">Tetradesmus obliquus</name>
    <name type="common">Green alga</name>
    <name type="synonym">Acutodesmus obliquus</name>
    <dbReference type="NCBI Taxonomy" id="3088"/>
    <lineage>
        <taxon>Eukaryota</taxon>
        <taxon>Viridiplantae</taxon>
        <taxon>Chlorophyta</taxon>
        <taxon>core chlorophytes</taxon>
        <taxon>Chlorophyceae</taxon>
        <taxon>CS clade</taxon>
        <taxon>Sphaeropleales</taxon>
        <taxon>Scenedesmaceae</taxon>
        <taxon>Tetradesmus</taxon>
    </lineage>
</organism>
<dbReference type="STRING" id="3088.A0A383W7W4"/>
<dbReference type="PANTHER" id="PTHR34689:SF1">
    <property type="entry name" value="NUCLEIC ACID-BINDING PROTEIN"/>
    <property type="match status" value="1"/>
</dbReference>
<protein>
    <submittedName>
        <fullName evidence="2">Uncharacterized protein</fullName>
    </submittedName>
</protein>
<dbReference type="EMBL" id="FNXT01001197">
    <property type="protein sequence ID" value="SZX73735.1"/>
    <property type="molecule type" value="Genomic_DNA"/>
</dbReference>
<name>A0A383W7W4_TETOB</name>
<feature type="region of interest" description="Disordered" evidence="1">
    <location>
        <begin position="97"/>
        <end position="208"/>
    </location>
</feature>
<evidence type="ECO:0000256" key="1">
    <source>
        <dbReference type="SAM" id="MobiDB-lite"/>
    </source>
</evidence>
<feature type="compositionally biased region" description="Basic and acidic residues" evidence="1">
    <location>
        <begin position="97"/>
        <end position="108"/>
    </location>
</feature>
<feature type="region of interest" description="Disordered" evidence="1">
    <location>
        <begin position="1"/>
        <end position="34"/>
    </location>
</feature>
<evidence type="ECO:0000313" key="2">
    <source>
        <dbReference type="EMBL" id="SZX73735.1"/>
    </source>
</evidence>
<proteinExistence type="predicted"/>
<gene>
    <name evidence="2" type="ORF">BQ4739_LOCUS13988</name>
</gene>
<evidence type="ECO:0000313" key="3">
    <source>
        <dbReference type="Proteomes" id="UP000256970"/>
    </source>
</evidence>
<accession>A0A383W7W4</accession>